<evidence type="ECO:0000256" key="4">
    <source>
        <dbReference type="ARBA" id="ARBA00023122"/>
    </source>
</evidence>
<keyword evidence="2" id="KW-0479">Metal-binding</keyword>
<dbReference type="InterPro" id="IPR013785">
    <property type="entry name" value="Aldolase_TIM"/>
</dbReference>
<dbReference type="GO" id="GO:0046872">
    <property type="term" value="F:metal ion binding"/>
    <property type="evidence" value="ECO:0007669"/>
    <property type="project" value="UniProtKB-KW"/>
</dbReference>
<name>A0A382P4H2_9ZZZZ</name>
<keyword evidence="4" id="KW-0129">CBS domain</keyword>
<dbReference type="Pfam" id="PF00478">
    <property type="entry name" value="IMPDH"/>
    <property type="match status" value="1"/>
</dbReference>
<dbReference type="AlphaFoldDB" id="A0A382P4H2"/>
<organism evidence="6">
    <name type="scientific">marine metagenome</name>
    <dbReference type="NCBI Taxonomy" id="408172"/>
    <lineage>
        <taxon>unclassified sequences</taxon>
        <taxon>metagenomes</taxon>
        <taxon>ecological metagenomes</taxon>
    </lineage>
</organism>
<comment type="similarity">
    <text evidence="1">Belongs to the IMPDH/GMPR family.</text>
</comment>
<dbReference type="InterPro" id="IPR005990">
    <property type="entry name" value="IMP_DH"/>
</dbReference>
<feature type="domain" description="CBS" evidence="5">
    <location>
        <begin position="100"/>
        <end position="161"/>
    </location>
</feature>
<evidence type="ECO:0000313" key="6">
    <source>
        <dbReference type="EMBL" id="SVC68304.1"/>
    </source>
</evidence>
<dbReference type="SUPFAM" id="SSF54631">
    <property type="entry name" value="CBS-domain pair"/>
    <property type="match status" value="1"/>
</dbReference>
<sequence length="170" mass="18505">MAQVLTTPSHSLKEFRILPGYTPPDGNAPNVSLKTKLCRNGDGYLYLHTPFVSAAMQAVTGGEMAIALAQLGGIGILPVSQPIDEQCAKISQVKRFKAGFQTNILTLAPDQPIADIVEVIRQTGYTTFPVTESGQFHDKLIGILTDKDFDERRDLDCRVATRMKTDVQAG</sequence>
<dbReference type="InterPro" id="IPR046342">
    <property type="entry name" value="CBS_dom_sf"/>
</dbReference>
<protein>
    <recommendedName>
        <fullName evidence="5">CBS domain-containing protein</fullName>
    </recommendedName>
</protein>
<reference evidence="6" key="1">
    <citation type="submission" date="2018-05" db="EMBL/GenBank/DDBJ databases">
        <authorList>
            <person name="Lanie J.A."/>
            <person name="Ng W.-L."/>
            <person name="Kazmierczak K.M."/>
            <person name="Andrzejewski T.M."/>
            <person name="Davidsen T.M."/>
            <person name="Wayne K.J."/>
            <person name="Tettelin H."/>
            <person name="Glass J.I."/>
            <person name="Rusch D."/>
            <person name="Podicherti R."/>
            <person name="Tsui H.-C.T."/>
            <person name="Winkler M.E."/>
        </authorList>
    </citation>
    <scope>NUCLEOTIDE SEQUENCE</scope>
</reference>
<dbReference type="PANTHER" id="PTHR11911:SF111">
    <property type="entry name" value="INOSINE-5'-MONOPHOSPHATE DEHYDROGENASE"/>
    <property type="match status" value="1"/>
</dbReference>
<accession>A0A382P4H2</accession>
<dbReference type="GO" id="GO:0006183">
    <property type="term" value="P:GTP biosynthetic process"/>
    <property type="evidence" value="ECO:0007669"/>
    <property type="project" value="TreeGrafter"/>
</dbReference>
<dbReference type="SMART" id="SM01240">
    <property type="entry name" value="IMPDH"/>
    <property type="match status" value="1"/>
</dbReference>
<dbReference type="GO" id="GO:0003938">
    <property type="term" value="F:IMP dehydrogenase activity"/>
    <property type="evidence" value="ECO:0007669"/>
    <property type="project" value="InterPro"/>
</dbReference>
<gene>
    <name evidence="6" type="ORF">METZ01_LOCUS321158</name>
</gene>
<feature type="non-terminal residue" evidence="6">
    <location>
        <position position="170"/>
    </location>
</feature>
<proteinExistence type="inferred from homology"/>
<dbReference type="SUPFAM" id="SSF51412">
    <property type="entry name" value="Inosine monophosphate dehydrogenase (IMPDH)"/>
    <property type="match status" value="1"/>
</dbReference>
<keyword evidence="3" id="KW-0560">Oxidoreductase</keyword>
<dbReference type="EMBL" id="UINC01104840">
    <property type="protein sequence ID" value="SVC68304.1"/>
    <property type="molecule type" value="Genomic_DNA"/>
</dbReference>
<dbReference type="InterPro" id="IPR000644">
    <property type="entry name" value="CBS_dom"/>
</dbReference>
<dbReference type="PANTHER" id="PTHR11911">
    <property type="entry name" value="INOSINE-5-MONOPHOSPHATE DEHYDROGENASE RELATED"/>
    <property type="match status" value="1"/>
</dbReference>
<evidence type="ECO:0000256" key="3">
    <source>
        <dbReference type="ARBA" id="ARBA00023002"/>
    </source>
</evidence>
<evidence type="ECO:0000256" key="1">
    <source>
        <dbReference type="ARBA" id="ARBA00005502"/>
    </source>
</evidence>
<dbReference type="Gene3D" id="3.20.20.70">
    <property type="entry name" value="Aldolase class I"/>
    <property type="match status" value="1"/>
</dbReference>
<evidence type="ECO:0000256" key="2">
    <source>
        <dbReference type="ARBA" id="ARBA00022723"/>
    </source>
</evidence>
<dbReference type="SMART" id="SM00116">
    <property type="entry name" value="CBS"/>
    <property type="match status" value="1"/>
</dbReference>
<dbReference type="InterPro" id="IPR001093">
    <property type="entry name" value="IMP_DH_GMPRt"/>
</dbReference>
<dbReference type="PROSITE" id="PS51371">
    <property type="entry name" value="CBS"/>
    <property type="match status" value="1"/>
</dbReference>
<evidence type="ECO:0000259" key="5">
    <source>
        <dbReference type="PROSITE" id="PS51371"/>
    </source>
</evidence>